<accession>A0A7V8EI26</accession>
<protein>
    <submittedName>
        <fullName evidence="1">Uncharacterized protein</fullName>
    </submittedName>
</protein>
<evidence type="ECO:0000313" key="2">
    <source>
        <dbReference type="Proteomes" id="UP000442695"/>
    </source>
</evidence>
<dbReference type="Proteomes" id="UP000442695">
    <property type="component" value="Unassembled WGS sequence"/>
</dbReference>
<name>A0A7V8EI26_PSEPU</name>
<dbReference type="RefSeq" id="WP_156858776.1">
    <property type="nucleotide sequence ID" value="NZ_WOWR01000008.1"/>
</dbReference>
<dbReference type="AlphaFoldDB" id="A0A7V8EI26"/>
<organism evidence="1 2">
    <name type="scientific">Pseudomonas putida</name>
    <name type="common">Arthrobacter siderocapsulatus</name>
    <dbReference type="NCBI Taxonomy" id="303"/>
    <lineage>
        <taxon>Bacteria</taxon>
        <taxon>Pseudomonadati</taxon>
        <taxon>Pseudomonadota</taxon>
        <taxon>Gammaproteobacteria</taxon>
        <taxon>Pseudomonadales</taxon>
        <taxon>Pseudomonadaceae</taxon>
        <taxon>Pseudomonas</taxon>
    </lineage>
</organism>
<reference evidence="1 2" key="1">
    <citation type="submission" date="2019-12" db="EMBL/GenBank/DDBJ databases">
        <authorList>
            <person name="Woiski C."/>
        </authorList>
    </citation>
    <scope>NUCLEOTIDE SEQUENCE [LARGE SCALE GENOMIC DNA]</scope>
    <source>
        <strain evidence="1 2">BOE100</strain>
    </source>
</reference>
<proteinExistence type="predicted"/>
<comment type="caution">
    <text evidence="1">The sequence shown here is derived from an EMBL/GenBank/DDBJ whole genome shotgun (WGS) entry which is preliminary data.</text>
</comment>
<sequence>MLQIATGKLFSLPVERENLLRGMLYTNANLGREIAVETAAGKLVPSSRSSIQPTVVVYEMQERIEAEEKGPGSLVSCGAEPYLSDFAVVASFALNCVCSPDIDLARRLTSGKKGLATHASPHQFVSRFFEPELWCKPEEVAFLQEFVGQLIGLPRQTYLGVMRAIRTYINGMHRIADDLELAYTLLVASVESLAQDFDGHESDWASYDQRKRQAVDEALTGADEAVGQRVRDALIKVEHTALARRFREFAIAYTPPEYFRDVTLVPGQALSSTDIAEALTMAYQARSKYVHQLMRLPSVVVHGHSYGETVLHERKAYLTLQGLSRLMRNVIIKFVASQPSLDQEPYPRYSLERTSVIQLRMAPQYWVGNAEGDLLSAGRSKLEGFLEQLVPCQLGEEGAVLTDLRPVLSAVAHVVLGAKRDARLPYLALYTLFNMVVPVEQRAPVSEGMEKLIHQDLSQPSPEALLVHTVAGKVPGWTLEVHDQTIKTYLKRRGSPSGIRFPRFYEAAVSLDLAERYRMADDMVNCRRLVALAVESHPGHQRLLELEAGIDPGTPIHGADVLLPRSEPGTDD</sequence>
<evidence type="ECO:0000313" key="1">
    <source>
        <dbReference type="EMBL" id="KAF0255186.1"/>
    </source>
</evidence>
<gene>
    <name evidence="1" type="ORF">GN299_08775</name>
</gene>
<dbReference type="EMBL" id="WOWR01000008">
    <property type="protein sequence ID" value="KAF0255186.1"/>
    <property type="molecule type" value="Genomic_DNA"/>
</dbReference>